<evidence type="ECO:0000256" key="3">
    <source>
        <dbReference type="ARBA" id="ARBA00022490"/>
    </source>
</evidence>
<keyword evidence="4 8" id="KW-0396">Initiation factor</keyword>
<feature type="compositionally biased region" description="Pro residues" evidence="10">
    <location>
        <begin position="50"/>
        <end position="70"/>
    </location>
</feature>
<dbReference type="GO" id="GO:0003924">
    <property type="term" value="F:GTPase activity"/>
    <property type="evidence" value="ECO:0007669"/>
    <property type="project" value="UniProtKB-UniRule"/>
</dbReference>
<dbReference type="InterPro" id="IPR000178">
    <property type="entry name" value="TF_IF2_bacterial-like"/>
</dbReference>
<dbReference type="Pfam" id="PF00009">
    <property type="entry name" value="GTP_EFTU"/>
    <property type="match status" value="1"/>
</dbReference>
<feature type="compositionally biased region" description="Basic and acidic residues" evidence="10">
    <location>
        <begin position="88"/>
        <end position="145"/>
    </location>
</feature>
<feature type="domain" description="Tr-type G" evidence="11">
    <location>
        <begin position="339"/>
        <end position="509"/>
    </location>
</feature>
<evidence type="ECO:0000259" key="11">
    <source>
        <dbReference type="PROSITE" id="PS51722"/>
    </source>
</evidence>
<evidence type="ECO:0000256" key="4">
    <source>
        <dbReference type="ARBA" id="ARBA00022540"/>
    </source>
</evidence>
<dbReference type="Proteomes" id="UP000448199">
    <property type="component" value="Unassembled WGS sequence"/>
</dbReference>
<dbReference type="GO" id="GO:0005525">
    <property type="term" value="F:GTP binding"/>
    <property type="evidence" value="ECO:0007669"/>
    <property type="project" value="UniProtKB-KW"/>
</dbReference>
<sequence length="838" mass="90936">MSDDDKKPARKPLSLKGAQPGEVKQTFSHGRTNKVAVEVKRRRKLLKPGETPPPPPPAPAPEPTPAPAPAPAAKKPAPKKAAPASETPQERVARLTREAEEERLRLTEEARKRDDEQAKKAAEDEKKRAEDKRKADEEAASKAAEEPASPPAEKAAEAPAHEEAPADESSPAPAPRQFTPVKRPEIKKPERAKKKDDKPARVAETPDKRRSGKLSVKKALNEDEGRRARSLAALKRAREKERRMQGGGSSKPREKQVRDVIVPEAITVGELAKRMGEKGADLVKELFNLDMMVTVNQTIDQDTAELLVEQFGHNIEKVSEADVDIANDSDVDPEETLKPRPPVVTIMGHVDHGKTSLLDALRGANVVKGEAGGITQHIGSYQVQTKSGDAVTFLDTPGHAAFTQMRQRGANVTDIVVLVVAADDGIMPQTIEAINHTKAAGVPMIVAINKMDKPEANPDNIRTRLLEHEVIVESMSGDVQDVEISAKEKTGLDDLLEKIALQAELLELKANPDRMAEATVIEAQLDKGRGPVATVLVTRGTLERGNTFVVGTQSGRVRAIVDDQGKQIKKAGPSMPVEVLGLGGVPSAGDVLTVVENEQRAREVAQYRQEKATEKRTALAPTSFDTMFNNLASNVVEFPVLVKADVQGSVEAITTALHNLSNDLIKVRVLHAGVGAITESDVQLAAASKAPIIGFNVRPNAKARELVKHDGVEMKYYDVIYHLTEEIAKEMAGELGPERIEHVVGRAAVKEVFRSGKKDKAAGLLVEEGVIRKGLHARLTRDDVIVSATTIASLRRFKDDVDEVRAGLECGVVLADTNDIKAGDQLEVFEVEERERTL</sequence>
<dbReference type="GO" id="GO:0005829">
    <property type="term" value="C:cytosol"/>
    <property type="evidence" value="ECO:0007669"/>
    <property type="project" value="TreeGrafter"/>
</dbReference>
<feature type="binding site" evidence="8">
    <location>
        <begin position="449"/>
        <end position="452"/>
    </location>
    <ligand>
        <name>GTP</name>
        <dbReference type="ChEBI" id="CHEBI:37565"/>
    </ligand>
</feature>
<dbReference type="Gene3D" id="2.40.30.10">
    <property type="entry name" value="Translation factors"/>
    <property type="match status" value="2"/>
</dbReference>
<evidence type="ECO:0000256" key="9">
    <source>
        <dbReference type="RuleBase" id="RU000644"/>
    </source>
</evidence>
<dbReference type="CDD" id="cd03702">
    <property type="entry name" value="IF2_mtIF2_II"/>
    <property type="match status" value="1"/>
</dbReference>
<gene>
    <name evidence="8 12" type="primary">infB</name>
    <name evidence="12" type="ORF">GRI69_06410</name>
</gene>
<feature type="binding site" evidence="8">
    <location>
        <begin position="348"/>
        <end position="355"/>
    </location>
    <ligand>
        <name>GTP</name>
        <dbReference type="ChEBI" id="CHEBI:37565"/>
    </ligand>
</feature>
<dbReference type="PANTHER" id="PTHR43381:SF5">
    <property type="entry name" value="TR-TYPE G DOMAIN-CONTAINING PROTEIN"/>
    <property type="match status" value="1"/>
</dbReference>
<dbReference type="InterPro" id="IPR044145">
    <property type="entry name" value="IF2_II"/>
</dbReference>
<dbReference type="SUPFAM" id="SSF52156">
    <property type="entry name" value="Initiation factor IF2/eIF5b, domain 3"/>
    <property type="match status" value="1"/>
</dbReference>
<dbReference type="FunFam" id="2.40.30.10:FF:000008">
    <property type="entry name" value="Translation initiation factor IF-2"/>
    <property type="match status" value="1"/>
</dbReference>
<accession>A0A844XRU9</accession>
<feature type="binding site" evidence="8">
    <location>
        <begin position="395"/>
        <end position="399"/>
    </location>
    <ligand>
        <name>GTP</name>
        <dbReference type="ChEBI" id="CHEBI:37565"/>
    </ligand>
</feature>
<dbReference type="FunFam" id="3.40.50.300:FF:000019">
    <property type="entry name" value="Translation initiation factor IF-2"/>
    <property type="match status" value="1"/>
</dbReference>
<dbReference type="InterPro" id="IPR053905">
    <property type="entry name" value="EF-G-like_DII"/>
</dbReference>
<dbReference type="OrthoDB" id="9811804at2"/>
<evidence type="ECO:0000256" key="10">
    <source>
        <dbReference type="SAM" id="MobiDB-lite"/>
    </source>
</evidence>
<feature type="compositionally biased region" description="Low complexity" evidence="10">
    <location>
        <begin position="71"/>
        <end position="87"/>
    </location>
</feature>
<comment type="caution">
    <text evidence="12">The sequence shown here is derived from an EMBL/GenBank/DDBJ whole genome shotgun (WGS) entry which is preliminary data.</text>
</comment>
<dbReference type="InterPro" id="IPR013575">
    <property type="entry name" value="IF2_assoc_dom_bac"/>
</dbReference>
<keyword evidence="5 8" id="KW-0547">Nucleotide-binding</keyword>
<protein>
    <recommendedName>
        <fullName evidence="2 8">Translation initiation factor IF-2</fullName>
    </recommendedName>
</protein>
<organism evidence="12 13">
    <name type="scientific">Qipengyuania vulgaris</name>
    <dbReference type="NCBI Taxonomy" id="291985"/>
    <lineage>
        <taxon>Bacteria</taxon>
        <taxon>Pseudomonadati</taxon>
        <taxon>Pseudomonadota</taxon>
        <taxon>Alphaproteobacteria</taxon>
        <taxon>Sphingomonadales</taxon>
        <taxon>Erythrobacteraceae</taxon>
        <taxon>Qipengyuania</taxon>
    </lineage>
</organism>
<dbReference type="InterPro" id="IPR015760">
    <property type="entry name" value="TIF_IF2"/>
</dbReference>
<feature type="compositionally biased region" description="Basic and acidic residues" evidence="10">
    <location>
        <begin position="182"/>
        <end position="209"/>
    </location>
</feature>
<evidence type="ECO:0000256" key="8">
    <source>
        <dbReference type="HAMAP-Rule" id="MF_00100"/>
    </source>
</evidence>
<dbReference type="CDD" id="cd03692">
    <property type="entry name" value="mtIF2_IVc"/>
    <property type="match status" value="1"/>
</dbReference>
<keyword evidence="7 8" id="KW-0342">GTP-binding</keyword>
<comment type="caution">
    <text evidence="8">Lacks conserved residue(s) required for the propagation of feature annotation.</text>
</comment>
<dbReference type="Gene3D" id="3.40.50.300">
    <property type="entry name" value="P-loop containing nucleotide triphosphate hydrolases"/>
    <property type="match status" value="1"/>
</dbReference>
<proteinExistence type="inferred from homology"/>
<dbReference type="PANTHER" id="PTHR43381">
    <property type="entry name" value="TRANSLATION INITIATION FACTOR IF-2-RELATED"/>
    <property type="match status" value="1"/>
</dbReference>
<comment type="function">
    <text evidence="8 9">One of the essential components for the initiation of protein synthesis. Protects formylmethionyl-tRNA from spontaneous hydrolysis and promotes its binding to the 30S ribosomal subunits. Also involved in the hydrolysis of GTP during the formation of the 70S ribosomal complex.</text>
</comment>
<dbReference type="AlphaFoldDB" id="A0A844XRU9"/>
<keyword evidence="13" id="KW-1185">Reference proteome</keyword>
<dbReference type="Pfam" id="PF22042">
    <property type="entry name" value="EF-G_D2"/>
    <property type="match status" value="1"/>
</dbReference>
<dbReference type="PROSITE" id="PS51722">
    <property type="entry name" value="G_TR_2"/>
    <property type="match status" value="1"/>
</dbReference>
<dbReference type="InterPro" id="IPR036925">
    <property type="entry name" value="TIF_IF2_dom3_sf"/>
</dbReference>
<dbReference type="NCBIfam" id="TIGR00231">
    <property type="entry name" value="small_GTP"/>
    <property type="match status" value="1"/>
</dbReference>
<feature type="region of interest" description="Disordered" evidence="10">
    <location>
        <begin position="1"/>
        <end position="256"/>
    </location>
</feature>
<comment type="similarity">
    <text evidence="1 8 9">Belongs to the TRAFAC class translation factor GTPase superfamily. Classic translation factor GTPase family. IF-2 subfamily.</text>
</comment>
<dbReference type="Pfam" id="PF11987">
    <property type="entry name" value="IF-2"/>
    <property type="match status" value="1"/>
</dbReference>
<evidence type="ECO:0000256" key="7">
    <source>
        <dbReference type="ARBA" id="ARBA00023134"/>
    </source>
</evidence>
<dbReference type="FunFam" id="2.40.30.10:FF:000007">
    <property type="entry name" value="Translation initiation factor IF-2"/>
    <property type="match status" value="1"/>
</dbReference>
<keyword evidence="3 8" id="KW-0963">Cytoplasm</keyword>
<dbReference type="InterPro" id="IPR000795">
    <property type="entry name" value="T_Tr_GTP-bd_dom"/>
</dbReference>
<name>A0A844XRU9_9SPHN</name>
<dbReference type="NCBIfam" id="TIGR00487">
    <property type="entry name" value="IF-2"/>
    <property type="match status" value="1"/>
</dbReference>
<dbReference type="InterPro" id="IPR006847">
    <property type="entry name" value="IF2_N"/>
</dbReference>
<reference evidence="12 13" key="1">
    <citation type="submission" date="2019-12" db="EMBL/GenBank/DDBJ databases">
        <title>Genomic-based taxomic classification of the family Erythrobacteraceae.</title>
        <authorList>
            <person name="Xu L."/>
        </authorList>
    </citation>
    <scope>NUCLEOTIDE SEQUENCE [LARGE SCALE GENOMIC DNA]</scope>
    <source>
        <strain evidence="12 13">DSM 17792</strain>
    </source>
</reference>
<evidence type="ECO:0000256" key="1">
    <source>
        <dbReference type="ARBA" id="ARBA00007733"/>
    </source>
</evidence>
<dbReference type="InterPro" id="IPR009000">
    <property type="entry name" value="Transl_B-barrel_sf"/>
</dbReference>
<dbReference type="SUPFAM" id="SSF52540">
    <property type="entry name" value="P-loop containing nucleoside triphosphate hydrolases"/>
    <property type="match status" value="1"/>
</dbReference>
<evidence type="ECO:0000313" key="12">
    <source>
        <dbReference type="EMBL" id="MXO47883.1"/>
    </source>
</evidence>
<dbReference type="GO" id="GO:0003743">
    <property type="term" value="F:translation initiation factor activity"/>
    <property type="evidence" value="ECO:0007669"/>
    <property type="project" value="UniProtKB-UniRule"/>
</dbReference>
<dbReference type="FunFam" id="3.40.50.10050:FF:000001">
    <property type="entry name" value="Translation initiation factor IF-2"/>
    <property type="match status" value="1"/>
</dbReference>
<dbReference type="Pfam" id="PF04760">
    <property type="entry name" value="IF2_N"/>
    <property type="match status" value="1"/>
</dbReference>
<comment type="subcellular location">
    <subcellularLocation>
        <location evidence="8">Cytoplasm</location>
    </subcellularLocation>
</comment>
<evidence type="ECO:0000313" key="13">
    <source>
        <dbReference type="Proteomes" id="UP000448199"/>
    </source>
</evidence>
<feature type="compositionally biased region" description="Basic and acidic residues" evidence="10">
    <location>
        <begin position="154"/>
        <end position="164"/>
    </location>
</feature>
<evidence type="ECO:0000256" key="6">
    <source>
        <dbReference type="ARBA" id="ARBA00022917"/>
    </source>
</evidence>
<dbReference type="Gene3D" id="3.40.50.10050">
    <property type="entry name" value="Translation initiation factor IF- 2, domain 3"/>
    <property type="match status" value="1"/>
</dbReference>
<dbReference type="InterPro" id="IPR023115">
    <property type="entry name" value="TIF_IF2_dom3"/>
</dbReference>
<dbReference type="EMBL" id="WTYC01000002">
    <property type="protein sequence ID" value="MXO47883.1"/>
    <property type="molecule type" value="Genomic_DNA"/>
</dbReference>
<dbReference type="HAMAP" id="MF_00100_B">
    <property type="entry name" value="IF_2_B"/>
    <property type="match status" value="1"/>
</dbReference>
<dbReference type="Pfam" id="PF08364">
    <property type="entry name" value="IF2_assoc"/>
    <property type="match status" value="1"/>
</dbReference>
<dbReference type="RefSeq" id="WP_160727422.1">
    <property type="nucleotide sequence ID" value="NZ_WTYC01000002.1"/>
</dbReference>
<evidence type="ECO:0000256" key="5">
    <source>
        <dbReference type="ARBA" id="ARBA00022741"/>
    </source>
</evidence>
<dbReference type="CDD" id="cd01887">
    <property type="entry name" value="IF2_eIF5B"/>
    <property type="match status" value="1"/>
</dbReference>
<dbReference type="InterPro" id="IPR005225">
    <property type="entry name" value="Small_GTP-bd"/>
</dbReference>
<evidence type="ECO:0000256" key="2">
    <source>
        <dbReference type="ARBA" id="ARBA00020675"/>
    </source>
</evidence>
<dbReference type="InterPro" id="IPR027417">
    <property type="entry name" value="P-loop_NTPase"/>
</dbReference>
<keyword evidence="6 8" id="KW-0648">Protein biosynthesis</keyword>
<dbReference type="SUPFAM" id="SSF50447">
    <property type="entry name" value="Translation proteins"/>
    <property type="match status" value="2"/>
</dbReference>